<organism evidence="1 2">
    <name type="scientific">Chloracidobacterium validum</name>
    <dbReference type="NCBI Taxonomy" id="2821543"/>
    <lineage>
        <taxon>Bacteria</taxon>
        <taxon>Pseudomonadati</taxon>
        <taxon>Acidobacteriota</taxon>
        <taxon>Terriglobia</taxon>
        <taxon>Terriglobales</taxon>
        <taxon>Acidobacteriaceae</taxon>
        <taxon>Chloracidobacterium</taxon>
    </lineage>
</organism>
<keyword evidence="2" id="KW-1185">Reference proteome</keyword>
<reference evidence="1 2" key="1">
    <citation type="submission" date="2021-03" db="EMBL/GenBank/DDBJ databases">
        <title>Genomic and phenotypic characterization of Chloracidobacterium isolates provides evidence for multiple species.</title>
        <authorList>
            <person name="Saini M.K."/>
            <person name="Costas A.M.G."/>
            <person name="Tank M."/>
            <person name="Bryant D.A."/>
        </authorList>
    </citation>
    <scope>NUCLEOTIDE SEQUENCE [LARGE SCALE GENOMIC DNA]</scope>
    <source>
        <strain evidence="1 2">BV2-C</strain>
    </source>
</reference>
<evidence type="ECO:0000313" key="1">
    <source>
        <dbReference type="EMBL" id="QUW02542.1"/>
    </source>
</evidence>
<dbReference type="RefSeq" id="WP_211428432.1">
    <property type="nucleotide sequence ID" value="NZ_CP072648.1"/>
</dbReference>
<accession>A0ABX8B6E6</accession>
<protein>
    <submittedName>
        <fullName evidence="1">Uncharacterized protein</fullName>
    </submittedName>
</protein>
<dbReference type="EMBL" id="CP072648">
    <property type="protein sequence ID" value="QUW02542.1"/>
    <property type="molecule type" value="Genomic_DNA"/>
</dbReference>
<evidence type="ECO:0000313" key="2">
    <source>
        <dbReference type="Proteomes" id="UP000676506"/>
    </source>
</evidence>
<gene>
    <name evidence="1" type="ORF">J8C06_09345</name>
</gene>
<dbReference type="Proteomes" id="UP000676506">
    <property type="component" value="Chromosome 1"/>
</dbReference>
<sequence length="214" mass="25158">MRALSASTPHEPRLDFHEWKTGTIIVERTGTRRPLFSLRQADQILAHLTWRRRRAGRYVALADGLTLDVTVGRMGYELTIRDDTQGLSRLRINRRRNPHRARMTIELPAGRFLVTLRRDGRQPGDFSLHVRREFYKQDLLELQFERAYLNTHHASPSRRLLTIQVHPVMRWEAVHFHHLVALLVGCVVFVGGHDQFRFDPRVNPYMVKRRSQTV</sequence>
<name>A0ABX8B6E6_9BACT</name>
<proteinExistence type="predicted"/>